<dbReference type="Proteomes" id="UP000565579">
    <property type="component" value="Unassembled WGS sequence"/>
</dbReference>
<dbReference type="InterPro" id="IPR028082">
    <property type="entry name" value="Peripla_BP_I"/>
</dbReference>
<dbReference type="Gene3D" id="3.40.50.2300">
    <property type="match status" value="2"/>
</dbReference>
<dbReference type="EMBL" id="JACHMI010000001">
    <property type="protein sequence ID" value="MBB6550103.1"/>
    <property type="molecule type" value="Genomic_DNA"/>
</dbReference>
<evidence type="ECO:0008006" key="3">
    <source>
        <dbReference type="Google" id="ProtNLM"/>
    </source>
</evidence>
<sequence>MIRDLTRRPRYRRGTKHGVRGDRHLPIIAFKRTSANNDFLAHLSQLLGNTKRQQIPHVHIDAEALQYVAGRPADFLVPASEPGQMDPSMARPAVNQEPVFSAPLLPLLDEICKQLSEDRFGRSRLACFNYYRLTDFLTRFPIAEIPGRDTSLPVVAALRVWSGQSAGQDPLIVKALEEIPIVPHGRILSLLLRLLARLPKAKHWVPGLGVRRRWFLKQKFLEPGRSTSFMGFVGWLVKSRRDPNFEQEVKNLLVQAFLQDLRTAYRRWGLLGPRGWRRTAYVTVMLDNVTRKNGGWEFLQRVNTVRFRNGGELDPLLLLAVTQDQDLPIKRARPIEPSGAQTELYKWCDSIPARGTSEPSPPWDLIIRLPDPARHPALSELAPEDAEVWSQQGTFEPRKIPFLARPKVYRSLCTVALLVTVPVGVDAMQYQEAGCPLTTRVHGLFTDEVHVERHETEGGDMQCVGYSKSPRQIFTSKDETGAAVSQGRLHVLQEKVQQANRTATRLHQEKPSRRLVGLVYFAGFTNEFANAKTDDAVAEELEGLLLRQREQNNPDRSDALLQIIIANGAEKMEAADIVAEKMLVPLIRDDATIMGVIGFDRTIKETRRAIEILGGEGIATVGTTLTGDGIETASPLYFQVVPPNARQAMLIDEYAQHLKKKKLLLYHPPLHEDDVYITTLVNDVKRLLPEHGIAVTPVVLQADSGVTPALCDKDRRDEMVFYAGREEVFGEFLTNIAGCEGPYSLPPIVAADAVSRFIAQGQNRSQEGIPGVPVSYVSMGSRVVLAGESCVRGKLSSASSTEFTLDAFCRGLAKLRSEVKVEQSPPWVGERVAVAYDTAGMFVKAVWSLPAAVEPHPSAVAQALRDKPFDGVTGRIDFKQSRVGADRNLAILRVPDIGDMAVQPECVYLIGILGAHDQHRREDGCPARR</sequence>
<protein>
    <recommendedName>
        <fullName evidence="3">ABC transporter substrate-binding protein</fullName>
    </recommendedName>
</protein>
<evidence type="ECO:0000313" key="1">
    <source>
        <dbReference type="EMBL" id="MBB6550103.1"/>
    </source>
</evidence>
<gene>
    <name evidence="1" type="ORF">HD593_004898</name>
</gene>
<evidence type="ECO:0000313" key="2">
    <source>
        <dbReference type="Proteomes" id="UP000565579"/>
    </source>
</evidence>
<dbReference type="RefSeq" id="WP_185104430.1">
    <property type="nucleotide sequence ID" value="NZ_JACHMI010000001.1"/>
</dbReference>
<organism evidence="1 2">
    <name type="scientific">Nonomuraea rubra</name>
    <dbReference type="NCBI Taxonomy" id="46180"/>
    <lineage>
        <taxon>Bacteria</taxon>
        <taxon>Bacillati</taxon>
        <taxon>Actinomycetota</taxon>
        <taxon>Actinomycetes</taxon>
        <taxon>Streptosporangiales</taxon>
        <taxon>Streptosporangiaceae</taxon>
        <taxon>Nonomuraea</taxon>
    </lineage>
</organism>
<comment type="caution">
    <text evidence="1">The sequence shown here is derived from an EMBL/GenBank/DDBJ whole genome shotgun (WGS) entry which is preliminary data.</text>
</comment>
<proteinExistence type="predicted"/>
<dbReference type="AlphaFoldDB" id="A0A7X0NUX9"/>
<accession>A0A7X0NUX9</accession>
<name>A0A7X0NUX9_9ACTN</name>
<reference evidence="1 2" key="1">
    <citation type="submission" date="2020-08" db="EMBL/GenBank/DDBJ databases">
        <title>Sequencing the genomes of 1000 actinobacteria strains.</title>
        <authorList>
            <person name="Klenk H.-P."/>
        </authorList>
    </citation>
    <scope>NUCLEOTIDE SEQUENCE [LARGE SCALE GENOMIC DNA]</scope>
    <source>
        <strain evidence="1 2">DSM 43768</strain>
    </source>
</reference>
<dbReference type="SUPFAM" id="SSF53822">
    <property type="entry name" value="Periplasmic binding protein-like I"/>
    <property type="match status" value="1"/>
</dbReference>
<keyword evidence="2" id="KW-1185">Reference proteome</keyword>